<evidence type="ECO:0000313" key="2">
    <source>
        <dbReference type="EMBL" id="EEP80309.1"/>
    </source>
</evidence>
<dbReference type="VEuPathDB" id="FungiDB:UREG_05151"/>
<dbReference type="AlphaFoldDB" id="C4JRR2"/>
<gene>
    <name evidence="2" type="ORF">UREG_05151</name>
</gene>
<dbReference type="KEGG" id="ure:UREG_05151"/>
<accession>C4JRR2</accession>
<dbReference type="Proteomes" id="UP000002058">
    <property type="component" value="Unassembled WGS sequence"/>
</dbReference>
<feature type="region of interest" description="Disordered" evidence="1">
    <location>
        <begin position="201"/>
        <end position="220"/>
    </location>
</feature>
<dbReference type="EMBL" id="CH476617">
    <property type="protein sequence ID" value="EEP80309.1"/>
    <property type="molecule type" value="Genomic_DNA"/>
</dbReference>
<dbReference type="GeneID" id="8439272"/>
<proteinExistence type="predicted"/>
<keyword evidence="3" id="KW-1185">Reference proteome</keyword>
<reference evidence="3" key="1">
    <citation type="journal article" date="2009" name="Genome Res.">
        <title>Comparative genomic analyses of the human fungal pathogens Coccidioides and their relatives.</title>
        <authorList>
            <person name="Sharpton T.J."/>
            <person name="Stajich J.E."/>
            <person name="Rounsley S.D."/>
            <person name="Gardner M.J."/>
            <person name="Wortman J.R."/>
            <person name="Jordar V.S."/>
            <person name="Maiti R."/>
            <person name="Kodira C.D."/>
            <person name="Neafsey D.E."/>
            <person name="Zeng Q."/>
            <person name="Hung C.-Y."/>
            <person name="McMahan C."/>
            <person name="Muszewska A."/>
            <person name="Grynberg M."/>
            <person name="Mandel M.A."/>
            <person name="Kellner E.M."/>
            <person name="Barker B.M."/>
            <person name="Galgiani J.N."/>
            <person name="Orbach M.J."/>
            <person name="Kirkland T.N."/>
            <person name="Cole G.T."/>
            <person name="Henn M.R."/>
            <person name="Birren B.W."/>
            <person name="Taylor J.W."/>
        </authorList>
    </citation>
    <scope>NUCLEOTIDE SEQUENCE [LARGE SCALE GENOMIC DNA]</scope>
    <source>
        <strain evidence="3">UAMH 1704</strain>
    </source>
</reference>
<dbReference type="InParanoid" id="C4JRR2"/>
<evidence type="ECO:0000256" key="1">
    <source>
        <dbReference type="SAM" id="MobiDB-lite"/>
    </source>
</evidence>
<dbReference type="RefSeq" id="XP_002584462.1">
    <property type="nucleotide sequence ID" value="XM_002584416.1"/>
</dbReference>
<name>C4JRR2_UNCRE</name>
<feature type="compositionally biased region" description="Basic and acidic residues" evidence="1">
    <location>
        <begin position="208"/>
        <end position="220"/>
    </location>
</feature>
<dbReference type="HOGENOM" id="CLU_1256873_0_0_1"/>
<protein>
    <submittedName>
        <fullName evidence="2">Uncharacterized protein</fullName>
    </submittedName>
</protein>
<evidence type="ECO:0000313" key="3">
    <source>
        <dbReference type="Proteomes" id="UP000002058"/>
    </source>
</evidence>
<sequence>MAGLRAPTLAGFSFGETVARSHWQETGRFHRAIVIMQKKKPLARGRMLLLANGGRPRPPPSALIRHHAPGESDLDGGKFNIWGQNLIPNCDSCVACTWLERLGRNVLEVLVAGRKRSFKSAIFEKIGFSATALELREVTLESGPIPFLLRQWERTRPTAPARIKCEREKDTKTRARAVSKGRITDDENTCVLARIPWGEGEVAQSHPQAEHVYKKRSNDG</sequence>
<organism evidence="2 3">
    <name type="scientific">Uncinocarpus reesii (strain UAMH 1704)</name>
    <dbReference type="NCBI Taxonomy" id="336963"/>
    <lineage>
        <taxon>Eukaryota</taxon>
        <taxon>Fungi</taxon>
        <taxon>Dikarya</taxon>
        <taxon>Ascomycota</taxon>
        <taxon>Pezizomycotina</taxon>
        <taxon>Eurotiomycetes</taxon>
        <taxon>Eurotiomycetidae</taxon>
        <taxon>Onygenales</taxon>
        <taxon>Onygenaceae</taxon>
        <taxon>Uncinocarpus</taxon>
    </lineage>
</organism>